<dbReference type="SMART" id="SM01043">
    <property type="entry name" value="BTAD"/>
    <property type="match status" value="1"/>
</dbReference>
<dbReference type="Pfam" id="PF03704">
    <property type="entry name" value="BTAD"/>
    <property type="match status" value="1"/>
</dbReference>
<evidence type="ECO:0000256" key="2">
    <source>
        <dbReference type="ARBA" id="ARBA00023163"/>
    </source>
</evidence>
<dbReference type="InterPro" id="IPR005158">
    <property type="entry name" value="BTAD"/>
</dbReference>
<dbReference type="SUPFAM" id="SSF52540">
    <property type="entry name" value="P-loop containing nucleoside triphosphate hydrolases"/>
    <property type="match status" value="1"/>
</dbReference>
<proteinExistence type="predicted"/>
<keyword evidence="1" id="KW-0805">Transcription regulation</keyword>
<evidence type="ECO:0000259" key="3">
    <source>
        <dbReference type="SMART" id="SM01043"/>
    </source>
</evidence>
<dbReference type="InterPro" id="IPR027417">
    <property type="entry name" value="P-loop_NTPase"/>
</dbReference>
<dbReference type="InterPro" id="IPR011990">
    <property type="entry name" value="TPR-like_helical_dom_sf"/>
</dbReference>
<organism evidence="4 5">
    <name type="scientific">Actinomadura graeca</name>
    <dbReference type="NCBI Taxonomy" id="2750812"/>
    <lineage>
        <taxon>Bacteria</taxon>
        <taxon>Bacillati</taxon>
        <taxon>Actinomycetota</taxon>
        <taxon>Actinomycetes</taxon>
        <taxon>Streptosporangiales</taxon>
        <taxon>Thermomonosporaceae</taxon>
        <taxon>Actinomadura</taxon>
    </lineage>
</organism>
<evidence type="ECO:0000256" key="1">
    <source>
        <dbReference type="ARBA" id="ARBA00023015"/>
    </source>
</evidence>
<feature type="domain" description="Bacterial transcriptional activator" evidence="3">
    <location>
        <begin position="113"/>
        <end position="255"/>
    </location>
</feature>
<sequence>MATRTPTGPSPAARVTFQVLGRLSIRAGQDVVKPPRSQILQGLLGVLLLAQGEPLRTERLTRLVWADRAEMTSREAVHVAMSRLRKWLKQVGGGELSIDYQDGYRLLVPAPDLDLHRFRALAGRARAVEDPESRSSFLLSALELRRGPALAGLEYLDRDDILVRSVAQDVREAVMSLASIAPRAERIEPAIRAVRTLAEELPFDEPLHAALIDLLAAGGQPATALDTYRRLSERLTDELGVEPSRQVQEAHLRILTHTRPFDGTPGEAGEAVPAVPVPTPAQLPPGIPDFTGRADEAARIADSLAGPAGRSVAVTTVAGMGGIGKTTLAVHVAHMLTAAFPGGQLYADLHGDGVPAEPAEVLDRFLRALGMTGAGVPPSLAERTALFRSRVAGRKVLIVLDGAANEEQVRPLLPGAPDAAVLITSRNRLTGLEGATLLDLEVLYPQQAVELLARVVGSARVATEPHSAVEIARLCGHVPLAVRIAAGRLVGRPDWTLAYLADMLRDERGRLDELAVGDLAVRASFELSYRPLPAATQRAFRIIGLLDAPDVAAWTVAALLGVPLNEARPHLETLIDAQLVNVVGPDATGELRYRMHELVRLYARTCSEAEDAPRQRTAALGRALGGWLWLAERAADLVPGPAYAAIHGDAPRRPLPPATAARLLADPMLWFTAELPALVAAARQACDLRMDELAWDLAACLEKYCDVRGMYDDWRQTHERALRLCRATKNKRGEAVLLRGLVEVTTWTSPEQTGPAMVTMRETAERVLRLFTELDEPRGRVDALTAIGWGRVAEGAAGDAFAVADEAARLAEDAGYPGGHARALQLKAVTYGEGGAEHAIPYLEEALQVAGRLGNRRLEATIVQFLGAARALAGDVVTGERLLNRSISVARELDDRYLETFSLIYLAKLFAALGDERARPTVELALTYSHAGNFGHHLAESLALLGELNLAAGDVPSAVACLERSVRVWRTRGWVGFLARTLHTLADAYEAAADHDRARAARAEADGLTNSQPTR</sequence>
<dbReference type="Gene3D" id="1.10.10.10">
    <property type="entry name" value="Winged helix-like DNA-binding domain superfamily/Winged helix DNA-binding domain"/>
    <property type="match status" value="1"/>
</dbReference>
<dbReference type="InterPro" id="IPR051677">
    <property type="entry name" value="AfsR-DnrI-RedD_regulator"/>
</dbReference>
<dbReference type="PRINTS" id="PR00364">
    <property type="entry name" value="DISEASERSIST"/>
</dbReference>
<dbReference type="SUPFAM" id="SSF48452">
    <property type="entry name" value="TPR-like"/>
    <property type="match status" value="3"/>
</dbReference>
<name>A0ABX8QUC1_9ACTN</name>
<dbReference type="PANTHER" id="PTHR35807:SF1">
    <property type="entry name" value="TRANSCRIPTIONAL REGULATOR REDD"/>
    <property type="match status" value="1"/>
</dbReference>
<protein>
    <submittedName>
        <fullName evidence="4">Winged helix-turn-helix domain-containing protein</fullName>
    </submittedName>
</protein>
<dbReference type="InterPro" id="IPR016032">
    <property type="entry name" value="Sig_transdc_resp-reg_C-effctor"/>
</dbReference>
<gene>
    <name evidence="4" type="ORF">AGRA3207_003375</name>
</gene>
<dbReference type="EMBL" id="CP059572">
    <property type="protein sequence ID" value="QXJ22385.1"/>
    <property type="molecule type" value="Genomic_DNA"/>
</dbReference>
<dbReference type="CDD" id="cd15831">
    <property type="entry name" value="BTAD"/>
    <property type="match status" value="1"/>
</dbReference>
<evidence type="ECO:0000313" key="5">
    <source>
        <dbReference type="Proteomes" id="UP001049518"/>
    </source>
</evidence>
<dbReference type="PANTHER" id="PTHR35807">
    <property type="entry name" value="TRANSCRIPTIONAL REGULATOR REDD-RELATED"/>
    <property type="match status" value="1"/>
</dbReference>
<accession>A0ABX8QUC1</accession>
<reference evidence="4" key="1">
    <citation type="submission" date="2020-07" db="EMBL/GenBank/DDBJ databases">
        <authorList>
            <person name="Tarantini F.S."/>
            <person name="Hong K.W."/>
            <person name="Chan K.G."/>
        </authorList>
    </citation>
    <scope>NUCLEOTIDE SEQUENCE</scope>
    <source>
        <strain evidence="4">32-07</strain>
    </source>
</reference>
<dbReference type="Proteomes" id="UP001049518">
    <property type="component" value="Chromosome"/>
</dbReference>
<dbReference type="Gene3D" id="3.40.50.300">
    <property type="entry name" value="P-loop containing nucleotide triphosphate hydrolases"/>
    <property type="match status" value="1"/>
</dbReference>
<keyword evidence="5" id="KW-1185">Reference proteome</keyword>
<dbReference type="InterPro" id="IPR036388">
    <property type="entry name" value="WH-like_DNA-bd_sf"/>
</dbReference>
<keyword evidence="2" id="KW-0804">Transcription</keyword>
<dbReference type="Gene3D" id="1.25.40.10">
    <property type="entry name" value="Tetratricopeptide repeat domain"/>
    <property type="match status" value="2"/>
</dbReference>
<dbReference type="SUPFAM" id="SSF46894">
    <property type="entry name" value="C-terminal effector domain of the bipartite response regulators"/>
    <property type="match status" value="1"/>
</dbReference>
<evidence type="ECO:0000313" key="4">
    <source>
        <dbReference type="EMBL" id="QXJ22385.1"/>
    </source>
</evidence>